<dbReference type="EMBL" id="GIDH01001305">
    <property type="protein sequence ID" value="NOV53248.1"/>
    <property type="molecule type" value="Transcribed_RNA"/>
</dbReference>
<evidence type="ECO:0000256" key="1">
    <source>
        <dbReference type="SAM" id="MobiDB-lite"/>
    </source>
</evidence>
<protein>
    <submittedName>
        <fullName evidence="3">Putative bt 1</fullName>
    </submittedName>
</protein>
<accession>A0A6M2E756</accession>
<evidence type="ECO:0000313" key="3">
    <source>
        <dbReference type="EMBL" id="NOV53248.1"/>
    </source>
</evidence>
<proteinExistence type="predicted"/>
<evidence type="ECO:0000256" key="2">
    <source>
        <dbReference type="SAM" id="SignalP"/>
    </source>
</evidence>
<feature type="signal peptide" evidence="2">
    <location>
        <begin position="1"/>
        <end position="19"/>
    </location>
</feature>
<feature type="chain" id="PRO_5026984452" evidence="2">
    <location>
        <begin position="20"/>
        <end position="167"/>
    </location>
</feature>
<feature type="compositionally biased region" description="Low complexity" evidence="1">
    <location>
        <begin position="101"/>
        <end position="111"/>
    </location>
</feature>
<name>A0A6M2E756_9ACAR</name>
<reference evidence="3" key="1">
    <citation type="submission" date="2019-12" db="EMBL/GenBank/DDBJ databases">
        <title>The sialotranscriptome of the gopher-tortoise tick, Amblyomma tuberculatum.</title>
        <authorList>
            <person name="Karim S."/>
            <person name="Andersen J."/>
            <person name="Kumar D."/>
            <person name="Adamson S."/>
            <person name="Ennen J."/>
            <person name="Qualis C.P."/>
            <person name="Ribeiro J.M.C."/>
        </authorList>
    </citation>
    <scope>NUCLEOTIDE SEQUENCE</scope>
    <source>
        <strain evidence="3">Removed</strain>
        <tissue evidence="3">Salivary glands</tissue>
    </source>
</reference>
<organism evidence="3">
    <name type="scientific">Amblyomma tuberculatum</name>
    <dbReference type="NCBI Taxonomy" id="48802"/>
    <lineage>
        <taxon>Eukaryota</taxon>
        <taxon>Metazoa</taxon>
        <taxon>Ecdysozoa</taxon>
        <taxon>Arthropoda</taxon>
        <taxon>Chelicerata</taxon>
        <taxon>Arachnida</taxon>
        <taxon>Acari</taxon>
        <taxon>Parasitiformes</taxon>
        <taxon>Ixodida</taxon>
        <taxon>Ixodoidea</taxon>
        <taxon>Ixodidae</taxon>
        <taxon>Amblyomminae</taxon>
        <taxon>Amblyomma</taxon>
    </lineage>
</organism>
<feature type="region of interest" description="Disordered" evidence="1">
    <location>
        <begin position="96"/>
        <end position="167"/>
    </location>
</feature>
<sequence>MAILGLLCVFFVHVIHTSAVTVLDCGPRKPENPDILVENCNYYCGQNENKEWKMGYYVNGTLCQHYEGGEGVCLDMGPGTEGCYAKDQDEVRKFYEGTLGTHSTTITPSSTKSRRTKEKSKTPNTPKNKTKPSKVTKKPKSPKKPKKAKKAKKSKKPKTTTPADTEW</sequence>
<feature type="compositionally biased region" description="Basic residues" evidence="1">
    <location>
        <begin position="128"/>
        <end position="158"/>
    </location>
</feature>
<keyword evidence="2" id="KW-0732">Signal</keyword>
<dbReference type="AlphaFoldDB" id="A0A6M2E756"/>